<accession>A0AAW1RMG7</accession>
<dbReference type="Gene3D" id="3.20.20.80">
    <property type="entry name" value="Glycosidases"/>
    <property type="match status" value="1"/>
</dbReference>
<dbReference type="SUPFAM" id="SSF51445">
    <property type="entry name" value="(Trans)glycosidases"/>
    <property type="match status" value="1"/>
</dbReference>
<proteinExistence type="predicted"/>
<keyword evidence="2" id="KW-1185">Reference proteome</keyword>
<evidence type="ECO:0000313" key="2">
    <source>
        <dbReference type="Proteomes" id="UP001445335"/>
    </source>
</evidence>
<gene>
    <name evidence="1" type="ORF">WJX81_006971</name>
</gene>
<dbReference type="GO" id="GO:0000272">
    <property type="term" value="P:polysaccharide catabolic process"/>
    <property type="evidence" value="ECO:0007669"/>
    <property type="project" value="TreeGrafter"/>
</dbReference>
<dbReference type="PANTHER" id="PTHR43576:SF3">
    <property type="entry name" value="ALPHA-L-ARABINOFURANOSIDASE C"/>
    <property type="match status" value="1"/>
</dbReference>
<organism evidence="1 2">
    <name type="scientific">Elliptochloris bilobata</name>
    <dbReference type="NCBI Taxonomy" id="381761"/>
    <lineage>
        <taxon>Eukaryota</taxon>
        <taxon>Viridiplantae</taxon>
        <taxon>Chlorophyta</taxon>
        <taxon>core chlorophytes</taxon>
        <taxon>Trebouxiophyceae</taxon>
        <taxon>Trebouxiophyceae incertae sedis</taxon>
        <taxon>Elliptochloris clade</taxon>
        <taxon>Elliptochloris</taxon>
    </lineage>
</organism>
<dbReference type="Proteomes" id="UP001445335">
    <property type="component" value="Unassembled WGS sequence"/>
</dbReference>
<evidence type="ECO:0000313" key="1">
    <source>
        <dbReference type="EMBL" id="KAK9834893.1"/>
    </source>
</evidence>
<dbReference type="EMBL" id="JALJOU010000031">
    <property type="protein sequence ID" value="KAK9834893.1"/>
    <property type="molecule type" value="Genomic_DNA"/>
</dbReference>
<dbReference type="InterPro" id="IPR017853">
    <property type="entry name" value="GH"/>
</dbReference>
<name>A0AAW1RMG7_9CHLO</name>
<sequence>MPGADSTLCQGYAEDDDGCAGVGGRKVAVEAGTCGASDTAIFAAQDGAQVCDASLDLLEAEDIPIDCSARIRKLSSCGPGICTNFLADGARCCDNGIGYTQSLVDMKVGTLRYPGGEKSDTYCWAPPPWTDDSVPHPVLTRTGGDDWPACDESIYDRSIGNRFVHKPLDFDEFMGVVAATGADPYLVLNYDSANKPGERWNYEQLRDAAESWVAYIVRKGYQVKHFEFSNESNKVAYGHATAAQYTSALLDWAPRLKAIMPNLLLGANGPTGCHSCSDVPEDLGVCWWQQVLGQAASVLDFVVIHSYPLWDKDFSDYADGIDFQKDLRDMDVTLDTWCPEEHRTRLRYAVTECAAIDWGGKWQQDEATLGHGLVAFEIMVNALSHPRVDACHFWNTRWKTSSCSGLAAPSSCCNALRDDNSWTPNGTAITILGQFFRSGELIRDFWTKSVRAWAVLTRDGHGLTVIMLHCGSKPARQVVRVSSYSGCASNGQLWTWQAHEGHEGEPHEDRDPIWGLTGGGLRLGDDGELQLRLPPVSISVVAF</sequence>
<comment type="caution">
    <text evidence="1">The sequence shown here is derived from an EMBL/GenBank/DDBJ whole genome shotgun (WGS) entry which is preliminary data.</text>
</comment>
<reference evidence="1 2" key="1">
    <citation type="journal article" date="2024" name="Nat. Commun.">
        <title>Phylogenomics reveals the evolutionary origins of lichenization in chlorophyte algae.</title>
        <authorList>
            <person name="Puginier C."/>
            <person name="Libourel C."/>
            <person name="Otte J."/>
            <person name="Skaloud P."/>
            <person name="Haon M."/>
            <person name="Grisel S."/>
            <person name="Petersen M."/>
            <person name="Berrin J.G."/>
            <person name="Delaux P.M."/>
            <person name="Dal Grande F."/>
            <person name="Keller J."/>
        </authorList>
    </citation>
    <scope>NUCLEOTIDE SEQUENCE [LARGE SCALE GENOMIC DNA]</scope>
    <source>
        <strain evidence="1 2">SAG 245.80</strain>
    </source>
</reference>
<protein>
    <submittedName>
        <fullName evidence="1">Uncharacterized protein</fullName>
    </submittedName>
</protein>
<dbReference type="PANTHER" id="PTHR43576">
    <property type="entry name" value="ALPHA-L-ARABINOFURANOSIDASE C-RELATED"/>
    <property type="match status" value="1"/>
</dbReference>
<dbReference type="AlphaFoldDB" id="A0AAW1RMG7"/>